<comment type="subcellular location">
    <subcellularLocation>
        <location evidence="1">Nucleus</location>
    </subcellularLocation>
</comment>
<evidence type="ECO:0000256" key="4">
    <source>
        <dbReference type="ARBA" id="ARBA00023163"/>
    </source>
</evidence>
<dbReference type="Proteomes" id="UP000245207">
    <property type="component" value="Unassembled WGS sequence"/>
</dbReference>
<dbReference type="GO" id="GO:0003677">
    <property type="term" value="F:DNA binding"/>
    <property type="evidence" value="ECO:0007669"/>
    <property type="project" value="UniProtKB-KW"/>
</dbReference>
<dbReference type="CDD" id="cd11393">
    <property type="entry name" value="bHLH_AtbHLH_like"/>
    <property type="match status" value="1"/>
</dbReference>
<organism evidence="7 8">
    <name type="scientific">Artemisia annua</name>
    <name type="common">Sweet wormwood</name>
    <dbReference type="NCBI Taxonomy" id="35608"/>
    <lineage>
        <taxon>Eukaryota</taxon>
        <taxon>Viridiplantae</taxon>
        <taxon>Streptophyta</taxon>
        <taxon>Embryophyta</taxon>
        <taxon>Tracheophyta</taxon>
        <taxon>Spermatophyta</taxon>
        <taxon>Magnoliopsida</taxon>
        <taxon>eudicotyledons</taxon>
        <taxon>Gunneridae</taxon>
        <taxon>Pentapetalae</taxon>
        <taxon>asterids</taxon>
        <taxon>campanulids</taxon>
        <taxon>Asterales</taxon>
        <taxon>Asteraceae</taxon>
        <taxon>Asteroideae</taxon>
        <taxon>Anthemideae</taxon>
        <taxon>Artemisiinae</taxon>
        <taxon>Artemisia</taxon>
    </lineage>
</organism>
<dbReference type="GO" id="GO:0003700">
    <property type="term" value="F:DNA-binding transcription factor activity"/>
    <property type="evidence" value="ECO:0007669"/>
    <property type="project" value="InterPro"/>
</dbReference>
<evidence type="ECO:0000256" key="5">
    <source>
        <dbReference type="ARBA" id="ARBA00023242"/>
    </source>
</evidence>
<dbReference type="SMART" id="SM00353">
    <property type="entry name" value="HLH"/>
    <property type="match status" value="1"/>
</dbReference>
<dbReference type="PANTHER" id="PTHR45914:SF24">
    <property type="entry name" value="BHLH DOMAIN-CONTAINING PROTEIN"/>
    <property type="match status" value="1"/>
</dbReference>
<dbReference type="SUPFAM" id="SSF47459">
    <property type="entry name" value="HLH, helix-loop-helix DNA-binding domain"/>
    <property type="match status" value="1"/>
</dbReference>
<keyword evidence="8" id="KW-1185">Reference proteome</keyword>
<keyword evidence="3" id="KW-0238">DNA-binding</keyword>
<dbReference type="Gene3D" id="4.10.280.10">
    <property type="entry name" value="Helix-loop-helix DNA-binding domain"/>
    <property type="match status" value="1"/>
</dbReference>
<dbReference type="PROSITE" id="PS50888">
    <property type="entry name" value="BHLH"/>
    <property type="match status" value="1"/>
</dbReference>
<keyword evidence="2" id="KW-0805">Transcription regulation</keyword>
<dbReference type="InterPro" id="IPR036638">
    <property type="entry name" value="HLH_DNA-bd_sf"/>
</dbReference>
<dbReference type="GO" id="GO:0005634">
    <property type="term" value="C:nucleus"/>
    <property type="evidence" value="ECO:0007669"/>
    <property type="project" value="UniProtKB-SubCell"/>
</dbReference>
<name>A0A2U1NJC2_ARTAN</name>
<evidence type="ECO:0000256" key="3">
    <source>
        <dbReference type="ARBA" id="ARBA00023125"/>
    </source>
</evidence>
<accession>A0A2U1NJC2</accession>
<protein>
    <submittedName>
        <fullName evidence="7">Myc-type, basic helix-loop-helix (BHLH) domain-containing protein</fullName>
    </submittedName>
</protein>
<evidence type="ECO:0000256" key="2">
    <source>
        <dbReference type="ARBA" id="ARBA00023015"/>
    </source>
</evidence>
<evidence type="ECO:0000259" key="6">
    <source>
        <dbReference type="PROSITE" id="PS50888"/>
    </source>
</evidence>
<dbReference type="PANTHER" id="PTHR45914">
    <property type="entry name" value="TRANSCRIPTION FACTOR HEC3-RELATED"/>
    <property type="match status" value="1"/>
</dbReference>
<gene>
    <name evidence="7" type="ORF">CTI12_AA257270</name>
</gene>
<dbReference type="InterPro" id="IPR011598">
    <property type="entry name" value="bHLH_dom"/>
</dbReference>
<dbReference type="Pfam" id="PF00010">
    <property type="entry name" value="HLH"/>
    <property type="match status" value="1"/>
</dbReference>
<feature type="domain" description="BHLH" evidence="6">
    <location>
        <begin position="322"/>
        <end position="371"/>
    </location>
</feature>
<dbReference type="GO" id="GO:0046983">
    <property type="term" value="F:protein dimerization activity"/>
    <property type="evidence" value="ECO:0007669"/>
    <property type="project" value="InterPro"/>
</dbReference>
<evidence type="ECO:0000256" key="1">
    <source>
        <dbReference type="ARBA" id="ARBA00004123"/>
    </source>
</evidence>
<evidence type="ECO:0000313" key="8">
    <source>
        <dbReference type="Proteomes" id="UP000245207"/>
    </source>
</evidence>
<dbReference type="EMBL" id="PKPP01002712">
    <property type="protein sequence ID" value="PWA73613.1"/>
    <property type="molecule type" value="Genomic_DNA"/>
</dbReference>
<dbReference type="STRING" id="35608.A0A2U1NJC2"/>
<reference evidence="7 8" key="1">
    <citation type="journal article" date="2018" name="Mol. Plant">
        <title>The genome of Artemisia annua provides insight into the evolution of Asteraceae family and artemisinin biosynthesis.</title>
        <authorList>
            <person name="Shen Q."/>
            <person name="Zhang L."/>
            <person name="Liao Z."/>
            <person name="Wang S."/>
            <person name="Yan T."/>
            <person name="Shi P."/>
            <person name="Liu M."/>
            <person name="Fu X."/>
            <person name="Pan Q."/>
            <person name="Wang Y."/>
            <person name="Lv Z."/>
            <person name="Lu X."/>
            <person name="Zhang F."/>
            <person name="Jiang W."/>
            <person name="Ma Y."/>
            <person name="Chen M."/>
            <person name="Hao X."/>
            <person name="Li L."/>
            <person name="Tang Y."/>
            <person name="Lv G."/>
            <person name="Zhou Y."/>
            <person name="Sun X."/>
            <person name="Brodelius P.E."/>
            <person name="Rose J.K.C."/>
            <person name="Tang K."/>
        </authorList>
    </citation>
    <scope>NUCLEOTIDE SEQUENCE [LARGE SCALE GENOMIC DNA]</scope>
    <source>
        <strain evidence="8">cv. Huhao1</strain>
        <tissue evidence="7">Leaf</tissue>
    </source>
</reference>
<evidence type="ECO:0000313" key="7">
    <source>
        <dbReference type="EMBL" id="PWA73613.1"/>
    </source>
</evidence>
<keyword evidence="4" id="KW-0804">Transcription</keyword>
<dbReference type="OrthoDB" id="10264062at2759"/>
<dbReference type="InterPro" id="IPR045239">
    <property type="entry name" value="bHLH95_bHLH"/>
</dbReference>
<dbReference type="AlphaFoldDB" id="A0A2U1NJC2"/>
<proteinExistence type="predicted"/>
<keyword evidence="5" id="KW-0539">Nucleus</keyword>
<comment type="caution">
    <text evidence="7">The sequence shown here is derived from an EMBL/GenBank/DDBJ whole genome shotgun (WGS) entry which is preliminary data.</text>
</comment>
<sequence length="429" mass="48542">MGDQMSFDTLLQFINSLSGQIDLDTVLRDAEALCLCASEDGAASIPPGTPPSLPVEDEESIYQQEDEVCAQKEVLIRNQMFFMPKYPDLMIHHYHFFEETQVKDTLKYQCKSCFVFVLQQKLFGLSMAALSFYSNWSTFPQNRYETVVPQPPELSPFQDNLALFESNNNHFFTNNLYPCQNTIKYPTLSSSYNPISHQHYSHPLAVPSVFDHEEVFPMDYQMEPECYLNPLVDSNVLFDNEVFSPTEGMQPEYYSCNSYHSYPLVSEVCEQMQPELPPLPEIYQFGGGSSDVMPMSHDFDNGCNVVQGESTLQVKDNGDGGRKLSAQSMAARVRRRKISEKTMELGKLVPGGHRMTTAEMFQAAFKYIKFLQAQASVLQHMDSSPALGEELQAFVTNPSIQEKLYTAEKCIVTEKLGKTLTGDYEGTNN</sequence>
<dbReference type="InterPro" id="IPR045843">
    <property type="entry name" value="IND-like"/>
</dbReference>